<dbReference type="STRING" id="758803.SAMN05421803_11246"/>
<sequence>MSPAAAVRAPARPAARLLRATAAELAKLATLPSAVAAVLATAGAGAVVSAALAWSAVDAGESVSAVAALVRAVPYVQAGLVLVGVLAVAHEYEGVQVRTTLAAVPDRALLLAAKTAAALVASALTAAATVGAATASAAAVRLLLEAGPVREAAEPWTAPGAVAYLALVGLFSHAVALALRHLVPALVGVLSLVLIASPLLGGLTEHARWLPDRAGALLYDPADTVLTAGTGALVLLGWTALVGCAAAVRFARADA</sequence>
<feature type="transmembrane region" description="Helical" evidence="1">
    <location>
        <begin position="34"/>
        <end position="57"/>
    </location>
</feature>
<organism evidence="2 3">
    <name type="scientific">Nocardiopsis flavescens</name>
    <dbReference type="NCBI Taxonomy" id="758803"/>
    <lineage>
        <taxon>Bacteria</taxon>
        <taxon>Bacillati</taxon>
        <taxon>Actinomycetota</taxon>
        <taxon>Actinomycetes</taxon>
        <taxon>Streptosporangiales</taxon>
        <taxon>Nocardiopsidaceae</taxon>
        <taxon>Nocardiopsis</taxon>
    </lineage>
</organism>
<evidence type="ECO:0000256" key="1">
    <source>
        <dbReference type="SAM" id="Phobius"/>
    </source>
</evidence>
<feature type="transmembrane region" description="Helical" evidence="1">
    <location>
        <begin position="63"/>
        <end position="89"/>
    </location>
</feature>
<name>A0A1M6NQ84_9ACTN</name>
<proteinExistence type="predicted"/>
<dbReference type="OrthoDB" id="3297477at2"/>
<keyword evidence="3" id="KW-1185">Reference proteome</keyword>
<evidence type="ECO:0000313" key="3">
    <source>
        <dbReference type="Proteomes" id="UP000184452"/>
    </source>
</evidence>
<gene>
    <name evidence="2" type="ORF">SAMN05421803_11246</name>
</gene>
<keyword evidence="1" id="KW-0472">Membrane</keyword>
<reference evidence="2 3" key="1">
    <citation type="submission" date="2016-11" db="EMBL/GenBank/DDBJ databases">
        <authorList>
            <person name="Jaros S."/>
            <person name="Januszkiewicz K."/>
            <person name="Wedrychowicz H."/>
        </authorList>
    </citation>
    <scope>NUCLEOTIDE SEQUENCE [LARGE SCALE GENOMIC DNA]</scope>
    <source>
        <strain evidence="2 3">CGMCC 4.5723</strain>
    </source>
</reference>
<protein>
    <recommendedName>
        <fullName evidence="4">ABC-2 type transport system permease protein</fullName>
    </recommendedName>
</protein>
<evidence type="ECO:0000313" key="2">
    <source>
        <dbReference type="EMBL" id="SHJ97820.1"/>
    </source>
</evidence>
<feature type="transmembrane region" description="Helical" evidence="1">
    <location>
        <begin position="116"/>
        <end position="144"/>
    </location>
</feature>
<feature type="transmembrane region" description="Helical" evidence="1">
    <location>
        <begin position="156"/>
        <end position="179"/>
    </location>
</feature>
<dbReference type="RefSeq" id="WP_073380738.1">
    <property type="nucleotide sequence ID" value="NZ_FQZK01000012.1"/>
</dbReference>
<feature type="transmembrane region" description="Helical" evidence="1">
    <location>
        <begin position="224"/>
        <end position="248"/>
    </location>
</feature>
<evidence type="ECO:0008006" key="4">
    <source>
        <dbReference type="Google" id="ProtNLM"/>
    </source>
</evidence>
<keyword evidence="1" id="KW-0812">Transmembrane</keyword>
<dbReference type="Proteomes" id="UP000184452">
    <property type="component" value="Unassembled WGS sequence"/>
</dbReference>
<keyword evidence="1" id="KW-1133">Transmembrane helix</keyword>
<dbReference type="AlphaFoldDB" id="A0A1M6NQ84"/>
<dbReference type="EMBL" id="FQZK01000012">
    <property type="protein sequence ID" value="SHJ97820.1"/>
    <property type="molecule type" value="Genomic_DNA"/>
</dbReference>
<feature type="transmembrane region" description="Helical" evidence="1">
    <location>
        <begin position="186"/>
        <end position="204"/>
    </location>
</feature>
<accession>A0A1M6NQ84</accession>